<keyword evidence="6" id="KW-1185">Reference proteome</keyword>
<evidence type="ECO:0000259" key="4">
    <source>
        <dbReference type="PROSITE" id="PS50208"/>
    </source>
</evidence>
<accession>A0ABD0KGK0</accession>
<evidence type="ECO:0008006" key="7">
    <source>
        <dbReference type="Google" id="ProtNLM"/>
    </source>
</evidence>
<dbReference type="SMART" id="SM00115">
    <property type="entry name" value="CASc"/>
    <property type="match status" value="1"/>
</dbReference>
<dbReference type="InterPro" id="IPR029030">
    <property type="entry name" value="Caspase-like_dom_sf"/>
</dbReference>
<dbReference type="Gene3D" id="3.40.50.1460">
    <property type="match status" value="1"/>
</dbReference>
<dbReference type="SUPFAM" id="SSF52129">
    <property type="entry name" value="Caspase-like"/>
    <property type="match status" value="1"/>
</dbReference>
<dbReference type="PROSITE" id="PS50207">
    <property type="entry name" value="CASPASE_P10"/>
    <property type="match status" value="1"/>
</dbReference>
<dbReference type="EMBL" id="JACVVK020000184">
    <property type="protein sequence ID" value="KAK7486096.1"/>
    <property type="molecule type" value="Genomic_DNA"/>
</dbReference>
<proteinExistence type="inferred from homology"/>
<sequence length="251" mass="28393">MESTPRGKVLIINNEYFNHPEFPNRNGTQAESRRLFDLFQNILHFDVRTVYNCTAEQMHSELKSFSQDEGLHDVDCCVVAILSHGGQEDIIYGVDGHKVNGVPQTGTFIRSSEIQAFFTTGACPAMRNKPKLFIGQFCRGVLEDTLDGIMHLGSLGCDVVKDNCTPSFADMFFLYATVSKFVAYRGQFVQTLCEIISKYACSRHIKDMATLLHSKMAQLELGRYVTISEERGTLRKNWFFNPPPTTHVMMV</sequence>
<evidence type="ECO:0000256" key="2">
    <source>
        <dbReference type="RuleBase" id="RU003971"/>
    </source>
</evidence>
<evidence type="ECO:0000256" key="1">
    <source>
        <dbReference type="ARBA" id="ARBA00010134"/>
    </source>
</evidence>
<dbReference type="InterPro" id="IPR002138">
    <property type="entry name" value="Pept_C14_p10"/>
</dbReference>
<dbReference type="AlphaFoldDB" id="A0ABD0KGK0"/>
<evidence type="ECO:0000313" key="6">
    <source>
        <dbReference type="Proteomes" id="UP001519460"/>
    </source>
</evidence>
<comment type="similarity">
    <text evidence="1 2">Belongs to the peptidase C14A family.</text>
</comment>
<evidence type="ECO:0000259" key="3">
    <source>
        <dbReference type="PROSITE" id="PS50207"/>
    </source>
</evidence>
<dbReference type="Pfam" id="PF00656">
    <property type="entry name" value="Peptidase_C14"/>
    <property type="match status" value="1"/>
</dbReference>
<name>A0ABD0KGK0_9CAEN</name>
<dbReference type="InterPro" id="IPR016129">
    <property type="entry name" value="Caspase_his_AS"/>
</dbReference>
<dbReference type="InterPro" id="IPR015917">
    <property type="entry name" value="Pept_C14A"/>
</dbReference>
<dbReference type="PANTHER" id="PTHR10454:SF210">
    <property type="entry name" value="CASPASE-2"/>
    <property type="match status" value="1"/>
</dbReference>
<organism evidence="5 6">
    <name type="scientific">Batillaria attramentaria</name>
    <dbReference type="NCBI Taxonomy" id="370345"/>
    <lineage>
        <taxon>Eukaryota</taxon>
        <taxon>Metazoa</taxon>
        <taxon>Spiralia</taxon>
        <taxon>Lophotrochozoa</taxon>
        <taxon>Mollusca</taxon>
        <taxon>Gastropoda</taxon>
        <taxon>Caenogastropoda</taxon>
        <taxon>Sorbeoconcha</taxon>
        <taxon>Cerithioidea</taxon>
        <taxon>Batillariidae</taxon>
        <taxon>Batillaria</taxon>
    </lineage>
</organism>
<dbReference type="InterPro" id="IPR001309">
    <property type="entry name" value="Pept_C14_p20"/>
</dbReference>
<dbReference type="InterPro" id="IPR002398">
    <property type="entry name" value="Pept_C14"/>
</dbReference>
<feature type="domain" description="Caspase family p10" evidence="3">
    <location>
        <begin position="166"/>
        <end position="242"/>
    </location>
</feature>
<evidence type="ECO:0000313" key="5">
    <source>
        <dbReference type="EMBL" id="KAK7486096.1"/>
    </source>
</evidence>
<dbReference type="PROSITE" id="PS01121">
    <property type="entry name" value="CASPASE_HIS"/>
    <property type="match status" value="1"/>
</dbReference>
<protein>
    <recommendedName>
        <fullName evidence="7">Caspase family p20 domain-containing protein</fullName>
    </recommendedName>
</protein>
<dbReference type="InterPro" id="IPR011600">
    <property type="entry name" value="Pept_C14_caspase"/>
</dbReference>
<dbReference type="PANTHER" id="PTHR10454">
    <property type="entry name" value="CASPASE"/>
    <property type="match status" value="1"/>
</dbReference>
<comment type="caution">
    <text evidence="5">The sequence shown here is derived from an EMBL/GenBank/DDBJ whole genome shotgun (WGS) entry which is preliminary data.</text>
</comment>
<gene>
    <name evidence="5" type="ORF">BaRGS_00022705</name>
</gene>
<feature type="domain" description="Caspase family p20" evidence="4">
    <location>
        <begin position="5"/>
        <end position="140"/>
    </location>
</feature>
<dbReference type="Proteomes" id="UP001519460">
    <property type="component" value="Unassembled WGS sequence"/>
</dbReference>
<dbReference type="PRINTS" id="PR00376">
    <property type="entry name" value="IL1BCENZYME"/>
</dbReference>
<reference evidence="5 6" key="1">
    <citation type="journal article" date="2023" name="Sci. Data">
        <title>Genome assembly of the Korean intertidal mud-creeper Batillaria attramentaria.</title>
        <authorList>
            <person name="Patra A.K."/>
            <person name="Ho P.T."/>
            <person name="Jun S."/>
            <person name="Lee S.J."/>
            <person name="Kim Y."/>
            <person name="Won Y.J."/>
        </authorList>
    </citation>
    <scope>NUCLEOTIDE SEQUENCE [LARGE SCALE GENOMIC DNA]</scope>
    <source>
        <strain evidence="5">Wonlab-2016</strain>
    </source>
</reference>
<dbReference type="PROSITE" id="PS50208">
    <property type="entry name" value="CASPASE_P20"/>
    <property type="match status" value="1"/>
</dbReference>